<dbReference type="Proteomes" id="UP000266723">
    <property type="component" value="Unassembled WGS sequence"/>
</dbReference>
<reference evidence="1 2" key="1">
    <citation type="journal article" date="2020" name="BMC Genomics">
        <title>Intraspecific diversification of the crop wild relative Brassica cretica Lam. using demographic model selection.</title>
        <authorList>
            <person name="Kioukis A."/>
            <person name="Michalopoulou V.A."/>
            <person name="Briers L."/>
            <person name="Pirintsos S."/>
            <person name="Studholme D.J."/>
            <person name="Pavlidis P."/>
            <person name="Sarris P.F."/>
        </authorList>
    </citation>
    <scope>NUCLEOTIDE SEQUENCE [LARGE SCALE GENOMIC DNA]</scope>
    <source>
        <strain evidence="2">cv. PFS-1207/04</strain>
    </source>
</reference>
<dbReference type="EMBL" id="QGKV02000299">
    <property type="protein sequence ID" value="KAF3597085.1"/>
    <property type="molecule type" value="Genomic_DNA"/>
</dbReference>
<organism evidence="1 2">
    <name type="scientific">Brassica cretica</name>
    <name type="common">Mustard</name>
    <dbReference type="NCBI Taxonomy" id="69181"/>
    <lineage>
        <taxon>Eukaryota</taxon>
        <taxon>Viridiplantae</taxon>
        <taxon>Streptophyta</taxon>
        <taxon>Embryophyta</taxon>
        <taxon>Tracheophyta</taxon>
        <taxon>Spermatophyta</taxon>
        <taxon>Magnoliopsida</taxon>
        <taxon>eudicotyledons</taxon>
        <taxon>Gunneridae</taxon>
        <taxon>Pentapetalae</taxon>
        <taxon>rosids</taxon>
        <taxon>malvids</taxon>
        <taxon>Brassicales</taxon>
        <taxon>Brassicaceae</taxon>
        <taxon>Brassiceae</taxon>
        <taxon>Brassica</taxon>
    </lineage>
</organism>
<evidence type="ECO:0000313" key="1">
    <source>
        <dbReference type="EMBL" id="KAF3597085.1"/>
    </source>
</evidence>
<comment type="caution">
    <text evidence="1">The sequence shown here is derived from an EMBL/GenBank/DDBJ whole genome shotgun (WGS) entry which is preliminary data.</text>
</comment>
<evidence type="ECO:0000313" key="2">
    <source>
        <dbReference type="Proteomes" id="UP000266723"/>
    </source>
</evidence>
<keyword evidence="2" id="KW-1185">Reference proteome</keyword>
<accession>A0ABQ7EL46</accession>
<sequence>MCGCLEPVSSGYVTGLEELSPVKVTVLEMKIVSGYLSISQFRRVKQYNEVEAWRPPDKGAVELGLISDEVHALLVSIALRALLLTS</sequence>
<name>A0ABQ7EL46_BRACR</name>
<proteinExistence type="predicted"/>
<gene>
    <name evidence="1" type="ORF">DY000_02022598</name>
</gene>
<protein>
    <submittedName>
        <fullName evidence="1">Uncharacterized protein</fullName>
    </submittedName>
</protein>